<dbReference type="GO" id="GO:0008726">
    <property type="term" value="F:alkanesulfonate monooxygenase activity"/>
    <property type="evidence" value="ECO:0007669"/>
    <property type="project" value="UniProtKB-UniRule"/>
</dbReference>
<proteinExistence type="inferred from homology"/>
<protein>
    <recommendedName>
        <fullName evidence="2 8">Alkanesulfonate monooxygenase</fullName>
        <ecNumber evidence="2 8">1.14.14.5</ecNumber>
    </recommendedName>
    <alternativeName>
        <fullName evidence="8">FMNH2-dependent aliphatic sulfonate monooxygenase</fullName>
    </alternativeName>
</protein>
<accession>A0A562HZM4</accession>
<dbReference type="InterPro" id="IPR050172">
    <property type="entry name" value="SsuD_RutA_monooxygenase"/>
</dbReference>
<evidence type="ECO:0000313" key="11">
    <source>
        <dbReference type="Proteomes" id="UP000319627"/>
    </source>
</evidence>
<evidence type="ECO:0000313" key="10">
    <source>
        <dbReference type="EMBL" id="TWH64239.1"/>
    </source>
</evidence>
<comment type="similarity">
    <text evidence="1 8">Belongs to the SsuD family.</text>
</comment>
<keyword evidence="5 8" id="KW-0560">Oxidoreductase</keyword>
<evidence type="ECO:0000256" key="4">
    <source>
        <dbReference type="ARBA" id="ARBA00022643"/>
    </source>
</evidence>
<feature type="domain" description="Luciferase-like" evidence="9">
    <location>
        <begin position="5"/>
        <end position="326"/>
    </location>
</feature>
<dbReference type="GO" id="GO:0046306">
    <property type="term" value="P:alkanesulfonate catabolic process"/>
    <property type="evidence" value="ECO:0007669"/>
    <property type="project" value="TreeGrafter"/>
</dbReference>
<dbReference type="InterPro" id="IPR036661">
    <property type="entry name" value="Luciferase-like_sf"/>
</dbReference>
<dbReference type="Gene3D" id="3.20.20.30">
    <property type="entry name" value="Luciferase-like domain"/>
    <property type="match status" value="1"/>
</dbReference>
<evidence type="ECO:0000256" key="5">
    <source>
        <dbReference type="ARBA" id="ARBA00023002"/>
    </source>
</evidence>
<dbReference type="SUPFAM" id="SSF51679">
    <property type="entry name" value="Bacterial luciferase-like"/>
    <property type="match status" value="1"/>
</dbReference>
<comment type="function">
    <text evidence="8">Catalyzes the desulfonation of aliphatic sulfonates.</text>
</comment>
<keyword evidence="3 8" id="KW-0285">Flavoprotein</keyword>
<sequence length="381" mass="41360">MSLNIFWFLPTHGDGHYLGTAQGARTVDHSYLQQVAQAAERLGFGGVLIPTGRSCEDSWIVGASLIPVTERLKFLIALRPGVMSPTFAARQAATLDRLSGGRVLFNLVTGGDPEELAGDGQHLSHAERYEAATEFTKIWKGVLAGETVDFDGKHHQVKGAKVLFPPVQKPHPPLYFGGSSEVAHELAAEQVDLYISWGEPLDEVAEKIADVKAKAAKHGRTVRFGVRVHVIVRETTQEAWEAADRLISHLDDETIAKAQASLSRFDSVGQQRMASLHQGRRDQLEIAPNLWAGVGLVRGGAGTALVGDGATVAARLKEYADLGVDTFVLSGYPHLEEAYRVAELLFPHLQITPQLEQEPRSYISPFGEIVANDILPKAVAS</sequence>
<dbReference type="InterPro" id="IPR019911">
    <property type="entry name" value="Alkanesulphonate_mOase_FMN-dep"/>
</dbReference>
<evidence type="ECO:0000256" key="8">
    <source>
        <dbReference type="HAMAP-Rule" id="MF_01229"/>
    </source>
</evidence>
<dbReference type="AlphaFoldDB" id="A0A562HZM4"/>
<dbReference type="NCBIfam" id="TIGR03565">
    <property type="entry name" value="alk_sulf_monoox"/>
    <property type="match status" value="1"/>
</dbReference>
<dbReference type="InterPro" id="IPR011251">
    <property type="entry name" value="Luciferase-like_dom"/>
</dbReference>
<dbReference type="HAMAP" id="MF_01229">
    <property type="entry name" value="Alkanesulf_monooxygen"/>
    <property type="match status" value="1"/>
</dbReference>
<comment type="catalytic activity">
    <reaction evidence="7 8">
        <text>an alkanesulfonate + FMNH2 + O2 = an aldehyde + FMN + sulfite + H2O + 2 H(+)</text>
        <dbReference type="Rhea" id="RHEA:23064"/>
        <dbReference type="ChEBI" id="CHEBI:15377"/>
        <dbReference type="ChEBI" id="CHEBI:15378"/>
        <dbReference type="ChEBI" id="CHEBI:15379"/>
        <dbReference type="ChEBI" id="CHEBI:17359"/>
        <dbReference type="ChEBI" id="CHEBI:17478"/>
        <dbReference type="ChEBI" id="CHEBI:57618"/>
        <dbReference type="ChEBI" id="CHEBI:58210"/>
        <dbReference type="ChEBI" id="CHEBI:134249"/>
        <dbReference type="EC" id="1.14.14.5"/>
    </reaction>
</comment>
<organism evidence="10 11">
    <name type="scientific">Azomonas agilis</name>
    <dbReference type="NCBI Taxonomy" id="116849"/>
    <lineage>
        <taxon>Bacteria</taxon>
        <taxon>Pseudomonadati</taxon>
        <taxon>Pseudomonadota</taxon>
        <taxon>Gammaproteobacteria</taxon>
        <taxon>Pseudomonadales</taxon>
        <taxon>Pseudomonadaceae</taxon>
        <taxon>Azomonas</taxon>
    </lineage>
</organism>
<dbReference type="RefSeq" id="WP_144572549.1">
    <property type="nucleotide sequence ID" value="NZ_VLKG01000011.1"/>
</dbReference>
<dbReference type="NCBIfam" id="NF001939">
    <property type="entry name" value="PRK00719.1"/>
    <property type="match status" value="1"/>
</dbReference>
<evidence type="ECO:0000256" key="1">
    <source>
        <dbReference type="ARBA" id="ARBA00007044"/>
    </source>
</evidence>
<comment type="caution">
    <text evidence="10">The sequence shown here is derived from an EMBL/GenBank/DDBJ whole genome shotgun (WGS) entry which is preliminary data.</text>
</comment>
<keyword evidence="4 8" id="KW-0288">FMN</keyword>
<keyword evidence="6 8" id="KW-0503">Monooxygenase</keyword>
<evidence type="ECO:0000259" key="9">
    <source>
        <dbReference type="Pfam" id="PF00296"/>
    </source>
</evidence>
<keyword evidence="11" id="KW-1185">Reference proteome</keyword>
<evidence type="ECO:0000256" key="6">
    <source>
        <dbReference type="ARBA" id="ARBA00023033"/>
    </source>
</evidence>
<gene>
    <name evidence="8" type="primary">ssuD</name>
    <name evidence="10" type="ORF">LX59_02646</name>
</gene>
<evidence type="ECO:0000256" key="3">
    <source>
        <dbReference type="ARBA" id="ARBA00022630"/>
    </source>
</evidence>
<dbReference type="Proteomes" id="UP000319627">
    <property type="component" value="Unassembled WGS sequence"/>
</dbReference>
<evidence type="ECO:0000256" key="7">
    <source>
        <dbReference type="ARBA" id="ARBA00050463"/>
    </source>
</evidence>
<dbReference type="PANTHER" id="PTHR42847">
    <property type="entry name" value="ALKANESULFONATE MONOOXYGENASE"/>
    <property type="match status" value="1"/>
</dbReference>
<dbReference type="OrthoDB" id="9814695at2"/>
<dbReference type="Pfam" id="PF00296">
    <property type="entry name" value="Bac_luciferase"/>
    <property type="match status" value="1"/>
</dbReference>
<evidence type="ECO:0000256" key="2">
    <source>
        <dbReference type="ARBA" id="ARBA00012113"/>
    </source>
</evidence>
<dbReference type="EMBL" id="VLKG01000011">
    <property type="protein sequence ID" value="TWH64239.1"/>
    <property type="molecule type" value="Genomic_DNA"/>
</dbReference>
<dbReference type="PANTHER" id="PTHR42847:SF4">
    <property type="entry name" value="ALKANESULFONATE MONOOXYGENASE-RELATED"/>
    <property type="match status" value="1"/>
</dbReference>
<dbReference type="EC" id="1.14.14.5" evidence="2 8"/>
<dbReference type="FunFam" id="3.20.20.30:FF:000001">
    <property type="entry name" value="Alkanesulfonate monooxygenase"/>
    <property type="match status" value="1"/>
</dbReference>
<name>A0A562HZM4_9GAMM</name>
<reference evidence="10 11" key="1">
    <citation type="submission" date="2019-07" db="EMBL/GenBank/DDBJ databases">
        <title>Genomic Encyclopedia of Type Strains, Phase I: the one thousand microbial genomes (KMG-I) project.</title>
        <authorList>
            <person name="Kyrpides N."/>
        </authorList>
    </citation>
    <scope>NUCLEOTIDE SEQUENCE [LARGE SCALE GENOMIC DNA]</scope>
    <source>
        <strain evidence="10 11">DSM 375</strain>
    </source>
</reference>
<dbReference type="CDD" id="cd01094">
    <property type="entry name" value="Alkanesulfonate_monoxygenase"/>
    <property type="match status" value="1"/>
</dbReference>